<keyword evidence="12" id="KW-0464">Manganese</keyword>
<dbReference type="GO" id="GO:0006526">
    <property type="term" value="P:L-arginine biosynthetic process"/>
    <property type="evidence" value="ECO:0007669"/>
    <property type="project" value="UniProtKB-KW"/>
</dbReference>
<keyword evidence="7" id="KW-0677">Repeat</keyword>
<dbReference type="CDD" id="cd01424">
    <property type="entry name" value="MGS_CPS_II"/>
    <property type="match status" value="1"/>
</dbReference>
<evidence type="ECO:0000313" key="19">
    <source>
        <dbReference type="Proteomes" id="UP000295008"/>
    </source>
</evidence>
<comment type="catalytic activity">
    <reaction evidence="13">
        <text>hydrogencarbonate + NH4(+) + 2 ATP = carbamoyl phosphate + 2 ADP + phosphate + 2 H(+)</text>
        <dbReference type="Rhea" id="RHEA:18029"/>
        <dbReference type="ChEBI" id="CHEBI:15378"/>
        <dbReference type="ChEBI" id="CHEBI:17544"/>
        <dbReference type="ChEBI" id="CHEBI:28938"/>
        <dbReference type="ChEBI" id="CHEBI:30616"/>
        <dbReference type="ChEBI" id="CHEBI:43474"/>
        <dbReference type="ChEBI" id="CHEBI:58228"/>
        <dbReference type="ChEBI" id="CHEBI:456216"/>
        <dbReference type="EC" id="6.3.4.16"/>
    </reaction>
</comment>
<dbReference type="GO" id="GO:0005737">
    <property type="term" value="C:cytoplasm"/>
    <property type="evidence" value="ECO:0007669"/>
    <property type="project" value="TreeGrafter"/>
</dbReference>
<dbReference type="GO" id="GO:0006541">
    <property type="term" value="P:glutamine metabolic process"/>
    <property type="evidence" value="ECO:0007669"/>
    <property type="project" value="TreeGrafter"/>
</dbReference>
<dbReference type="SUPFAM" id="SSF52335">
    <property type="entry name" value="Methylglyoxal synthase-like"/>
    <property type="match status" value="1"/>
</dbReference>
<dbReference type="InterPro" id="IPR036897">
    <property type="entry name" value="CarbamoylP_synth_lsu_oligo_sf"/>
</dbReference>
<dbReference type="Pfam" id="PF02142">
    <property type="entry name" value="MGS"/>
    <property type="match status" value="1"/>
</dbReference>
<dbReference type="SMART" id="SM01096">
    <property type="entry name" value="CPSase_L_D3"/>
    <property type="match status" value="1"/>
</dbReference>
<dbReference type="Pfam" id="PF02787">
    <property type="entry name" value="CPSase_L_D3"/>
    <property type="match status" value="1"/>
</dbReference>
<comment type="similarity">
    <text evidence="2">Belongs to the CarB family.</text>
</comment>
<keyword evidence="5" id="KW-0028">Amino-acid biosynthesis</keyword>
<sequence length="1055" mass="113182">MSIQTERSKILLIGAGPVIIGQGGEYDYAAVQAGRYLRASGHSLVVVNSNAAALGTDREEADRTYLEPLNAGVLEQIIIKEQPHAVVTTLGGQTALNLGYRLARDGVFQRYHVELLGPAPETVAHTEDPARLQATLPGLGLPVHRIHAAESIGAGIELGRSLGFPVVVKSRGALEGAGVFTAYNQEELEDFLARAFAMSPERRVSVEESLLGWVEIEAEVLRDRAGASLIVATLENIDPVGVHSGDSAVVLPARSLNPEQRDRFRECATGLVETLGLVGTVNLQFAFRPETGEFRLIEVNPRLTLSAVLAARFTGLPLAELEVRLRLGENLAALGLTGESREPDYTAVKMAAFDLEKFPDADPALNSAMKAVGSVLAFGSDFKEALQKAIRSLANGRYGLGADGSPQDQTQPERRLIREKIINAGPERLFYLRHALKNGYTPAELRKLTGLSGWFLDELVQLVAFEKELTTYALYNLPREVFFKAKRWGFSDRQLAFLLRSTEGEVRKTRKNLGVWPEYQRTGVARSGAPEERGWFSTYASLENGNSAAGEPRFLVVGPGPGRIGAGAERDYNAVKAAEAFAAYGESILVNCNPATAAGGAHPNLKLYWEPLTVEALLNVVERETPQAVVLQFGGGVALELAEPLAGFGVPLRGTAPETLALLRDRIRLQEALENLGVRQPEFRTVKDLQGALEGARAIGYPVRISPAGVPGGEIVYDPAALQRCAERILAGGGGAGIEKFFDNAVGVVLDGLTDGREALVGGIAEHIEEAGIHSGDSALSFPPYTLGNDAFNRLRELSVAVAGGMKLEGLFHLKFALQRETLYLLEIEPGAALTVPFLSKATGVPLVGAAVKILAGFGLVEQKMAAPEPQFTAVKEAVLPFERFPGVDPVLGPEMRSTGAVLGIASDFGLAYIKAQLAAGVTIPAAGTVFMSIREEDRRAFIPIARQLTELGFKILATEETALVLNRQNLPCRTVYRIGEGRPNILDELKNNAVQWIISIPSGPRSTAEESLIRSTAALRGTPIFTTVAGVMAAVAGLARYQEAGGRIKAVQDY</sequence>
<dbReference type="Pfam" id="PF25596">
    <property type="entry name" value="CPSase_L_D1"/>
    <property type="match status" value="2"/>
</dbReference>
<evidence type="ECO:0000256" key="12">
    <source>
        <dbReference type="ARBA" id="ARBA00023211"/>
    </source>
</evidence>
<evidence type="ECO:0000256" key="9">
    <source>
        <dbReference type="ARBA" id="ARBA00022840"/>
    </source>
</evidence>
<protein>
    <submittedName>
        <fullName evidence="18">Carbamoyl-phosphate synthase large subunit</fullName>
    </submittedName>
</protein>
<accession>A0A4R1S7B6</accession>
<keyword evidence="6" id="KW-0479">Metal-binding</keyword>
<keyword evidence="3" id="KW-0055">Arginine biosynthesis</keyword>
<keyword evidence="8 15" id="KW-0547">Nucleotide-binding</keyword>
<dbReference type="InterPro" id="IPR011607">
    <property type="entry name" value="MGS-like_dom"/>
</dbReference>
<evidence type="ECO:0000256" key="1">
    <source>
        <dbReference type="ARBA" id="ARBA00005077"/>
    </source>
</evidence>
<keyword evidence="19" id="KW-1185">Reference proteome</keyword>
<dbReference type="EMBL" id="SLUN01000003">
    <property type="protein sequence ID" value="TCL75256.1"/>
    <property type="molecule type" value="Genomic_DNA"/>
</dbReference>
<evidence type="ECO:0000256" key="3">
    <source>
        <dbReference type="ARBA" id="ARBA00022571"/>
    </source>
</evidence>
<proteinExistence type="inferred from homology"/>
<dbReference type="SUPFAM" id="SSF52440">
    <property type="entry name" value="PreATP-grasp domain"/>
    <property type="match status" value="2"/>
</dbReference>
<dbReference type="FunFam" id="3.40.50.20:FF:000001">
    <property type="entry name" value="Carbamoyl-phosphate synthase large chain"/>
    <property type="match status" value="2"/>
</dbReference>
<dbReference type="SMART" id="SM00851">
    <property type="entry name" value="MGS"/>
    <property type="match status" value="1"/>
</dbReference>
<evidence type="ECO:0000256" key="13">
    <source>
        <dbReference type="ARBA" id="ARBA00047359"/>
    </source>
</evidence>
<gene>
    <name evidence="18" type="ORF">EDC14_1003188</name>
</gene>
<dbReference type="InterPro" id="IPR005480">
    <property type="entry name" value="CPSase_lsu_oligo"/>
</dbReference>
<dbReference type="GO" id="GO:0005524">
    <property type="term" value="F:ATP binding"/>
    <property type="evidence" value="ECO:0007669"/>
    <property type="project" value="UniProtKB-UniRule"/>
</dbReference>
<evidence type="ECO:0000256" key="8">
    <source>
        <dbReference type="ARBA" id="ARBA00022741"/>
    </source>
</evidence>
<dbReference type="InterPro" id="IPR011761">
    <property type="entry name" value="ATP-grasp"/>
</dbReference>
<comment type="pathway">
    <text evidence="1">Amino-acid biosynthesis; L-arginine biosynthesis; carbamoyl phosphate from bicarbonate: step 1/1.</text>
</comment>
<evidence type="ECO:0000256" key="5">
    <source>
        <dbReference type="ARBA" id="ARBA00022605"/>
    </source>
</evidence>
<feature type="domain" description="MGS-like" evidence="17">
    <location>
        <begin position="922"/>
        <end position="1055"/>
    </location>
</feature>
<dbReference type="Gene3D" id="3.30.470.20">
    <property type="entry name" value="ATP-grasp fold, B domain"/>
    <property type="match status" value="2"/>
</dbReference>
<dbReference type="InterPro" id="IPR033937">
    <property type="entry name" value="MGS_CPS_CarB"/>
</dbReference>
<name>A0A4R1S7B6_HYDET</name>
<evidence type="ECO:0000256" key="4">
    <source>
        <dbReference type="ARBA" id="ARBA00022598"/>
    </source>
</evidence>
<dbReference type="Gene3D" id="3.40.50.20">
    <property type="match status" value="2"/>
</dbReference>
<evidence type="ECO:0000256" key="11">
    <source>
        <dbReference type="ARBA" id="ARBA00022975"/>
    </source>
</evidence>
<comment type="catalytic activity">
    <reaction evidence="14">
        <text>hydrogencarbonate + L-glutamine + 2 ATP + H2O = carbamoyl phosphate + L-glutamate + 2 ADP + phosphate + 2 H(+)</text>
        <dbReference type="Rhea" id="RHEA:18633"/>
        <dbReference type="ChEBI" id="CHEBI:15377"/>
        <dbReference type="ChEBI" id="CHEBI:15378"/>
        <dbReference type="ChEBI" id="CHEBI:17544"/>
        <dbReference type="ChEBI" id="CHEBI:29985"/>
        <dbReference type="ChEBI" id="CHEBI:30616"/>
        <dbReference type="ChEBI" id="CHEBI:43474"/>
        <dbReference type="ChEBI" id="CHEBI:58228"/>
        <dbReference type="ChEBI" id="CHEBI:58359"/>
        <dbReference type="ChEBI" id="CHEBI:456216"/>
        <dbReference type="EC" id="6.3.5.5"/>
    </reaction>
</comment>
<dbReference type="PANTHER" id="PTHR11405:SF53">
    <property type="entry name" value="CARBAMOYL-PHOSPHATE SYNTHASE [AMMONIA], MITOCHONDRIAL"/>
    <property type="match status" value="1"/>
</dbReference>
<dbReference type="AlphaFoldDB" id="A0A4R1S7B6"/>
<evidence type="ECO:0000259" key="16">
    <source>
        <dbReference type="PROSITE" id="PS50975"/>
    </source>
</evidence>
<dbReference type="InterPro" id="IPR058047">
    <property type="entry name" value="CPSase_preATP-grasp"/>
</dbReference>
<keyword evidence="9 15" id="KW-0067">ATP-binding</keyword>
<dbReference type="Proteomes" id="UP000295008">
    <property type="component" value="Unassembled WGS sequence"/>
</dbReference>
<feature type="domain" description="ATP-grasp" evidence="16">
    <location>
        <begin position="670"/>
        <end position="856"/>
    </location>
</feature>
<dbReference type="RefSeq" id="WP_165907777.1">
    <property type="nucleotide sequence ID" value="NZ_SLUN01000003.1"/>
</dbReference>
<dbReference type="FunFam" id="3.30.470.20:FF:000026">
    <property type="entry name" value="Carbamoyl-phosphate synthase large chain"/>
    <property type="match status" value="1"/>
</dbReference>
<comment type="caution">
    <text evidence="18">The sequence shown here is derived from an EMBL/GenBank/DDBJ whole genome shotgun (WGS) entry which is preliminary data.</text>
</comment>
<dbReference type="PROSITE" id="PS50975">
    <property type="entry name" value="ATP_GRASP"/>
    <property type="match status" value="2"/>
</dbReference>
<dbReference type="NCBIfam" id="NF009455">
    <property type="entry name" value="PRK12815.1"/>
    <property type="match status" value="1"/>
</dbReference>
<keyword evidence="4" id="KW-0436">Ligase</keyword>
<evidence type="ECO:0000256" key="7">
    <source>
        <dbReference type="ARBA" id="ARBA00022737"/>
    </source>
</evidence>
<evidence type="ECO:0000259" key="17">
    <source>
        <dbReference type="PROSITE" id="PS51855"/>
    </source>
</evidence>
<dbReference type="Gene3D" id="3.40.50.1380">
    <property type="entry name" value="Methylglyoxal synthase-like domain"/>
    <property type="match status" value="1"/>
</dbReference>
<dbReference type="GO" id="GO:0004088">
    <property type="term" value="F:carbamoyl-phosphate synthase (glutamine-hydrolyzing) activity"/>
    <property type="evidence" value="ECO:0007669"/>
    <property type="project" value="UniProtKB-EC"/>
</dbReference>
<evidence type="ECO:0000256" key="6">
    <source>
        <dbReference type="ARBA" id="ARBA00022723"/>
    </source>
</evidence>
<evidence type="ECO:0000256" key="14">
    <source>
        <dbReference type="ARBA" id="ARBA00048816"/>
    </source>
</evidence>
<dbReference type="GO" id="GO:0004087">
    <property type="term" value="F:carbamoyl-phosphate synthase (ammonia) activity"/>
    <property type="evidence" value="ECO:0007669"/>
    <property type="project" value="UniProtKB-EC"/>
</dbReference>
<dbReference type="InterPro" id="IPR036914">
    <property type="entry name" value="MGS-like_dom_sf"/>
</dbReference>
<dbReference type="PROSITE" id="PS51855">
    <property type="entry name" value="MGS"/>
    <property type="match status" value="1"/>
</dbReference>
<evidence type="ECO:0000313" key="18">
    <source>
        <dbReference type="EMBL" id="TCL75256.1"/>
    </source>
</evidence>
<dbReference type="NCBIfam" id="NF003671">
    <property type="entry name" value="PRK05294.1"/>
    <property type="match status" value="1"/>
</dbReference>
<dbReference type="InterPro" id="IPR005479">
    <property type="entry name" value="CPAse_ATP-bd"/>
</dbReference>
<dbReference type="PROSITE" id="PS00867">
    <property type="entry name" value="CPSASE_2"/>
    <property type="match status" value="1"/>
</dbReference>
<evidence type="ECO:0000256" key="2">
    <source>
        <dbReference type="ARBA" id="ARBA00009799"/>
    </source>
</evidence>
<keyword evidence="10" id="KW-0460">Magnesium</keyword>
<dbReference type="PRINTS" id="PR00098">
    <property type="entry name" value="CPSASE"/>
</dbReference>
<evidence type="ECO:0000256" key="10">
    <source>
        <dbReference type="ARBA" id="ARBA00022842"/>
    </source>
</evidence>
<dbReference type="PANTHER" id="PTHR11405">
    <property type="entry name" value="CARBAMOYLTRANSFERASE FAMILY MEMBER"/>
    <property type="match status" value="1"/>
</dbReference>
<evidence type="ECO:0000256" key="15">
    <source>
        <dbReference type="PROSITE-ProRule" id="PRU00409"/>
    </source>
</evidence>
<dbReference type="SUPFAM" id="SSF56059">
    <property type="entry name" value="Glutathione synthetase ATP-binding domain-like"/>
    <property type="match status" value="2"/>
</dbReference>
<dbReference type="GO" id="GO:0044205">
    <property type="term" value="P:'de novo' UMP biosynthetic process"/>
    <property type="evidence" value="ECO:0007669"/>
    <property type="project" value="UniProtKB-UniPathway"/>
</dbReference>
<dbReference type="Pfam" id="PF02786">
    <property type="entry name" value="CPSase_L_D2"/>
    <property type="match status" value="2"/>
</dbReference>
<dbReference type="GO" id="GO:0046872">
    <property type="term" value="F:metal ion binding"/>
    <property type="evidence" value="ECO:0007669"/>
    <property type="project" value="UniProtKB-KW"/>
</dbReference>
<reference evidence="18 19" key="1">
    <citation type="submission" date="2019-03" db="EMBL/GenBank/DDBJ databases">
        <title>Genomic Encyclopedia of Type Strains, Phase IV (KMG-IV): sequencing the most valuable type-strain genomes for metagenomic binning, comparative biology and taxonomic classification.</title>
        <authorList>
            <person name="Goeker M."/>
        </authorList>
    </citation>
    <scope>NUCLEOTIDE SEQUENCE [LARGE SCALE GENOMIC DNA]</scope>
    <source>
        <strain evidence="18 19">LX-B</strain>
    </source>
</reference>
<dbReference type="InterPro" id="IPR016185">
    <property type="entry name" value="PreATP-grasp_dom_sf"/>
</dbReference>
<feature type="domain" description="ATP-grasp" evidence="16">
    <location>
        <begin position="133"/>
        <end position="327"/>
    </location>
</feature>
<organism evidence="18 19">
    <name type="scientific">Hydrogenispora ethanolica</name>
    <dbReference type="NCBI Taxonomy" id="1082276"/>
    <lineage>
        <taxon>Bacteria</taxon>
        <taxon>Bacillati</taxon>
        <taxon>Bacillota</taxon>
        <taxon>Hydrogenispora</taxon>
    </lineage>
</organism>
<dbReference type="UniPathway" id="UPA00070">
    <property type="reaction ID" value="UER00115"/>
</dbReference>
<dbReference type="InterPro" id="IPR005483">
    <property type="entry name" value="CPSase_dom"/>
</dbReference>
<dbReference type="Gene3D" id="1.10.1030.10">
    <property type="entry name" value="Carbamoyl-phosphate synthetase, large subunit oligomerisation domain"/>
    <property type="match status" value="1"/>
</dbReference>
<dbReference type="SUPFAM" id="SSF48108">
    <property type="entry name" value="Carbamoyl phosphate synthetase, large subunit connection domain"/>
    <property type="match status" value="1"/>
</dbReference>
<keyword evidence="11" id="KW-0665">Pyrimidine biosynthesis</keyword>